<proteinExistence type="predicted"/>
<sequence length="57" mass="6481">MIRDRRQSSEFTHAHGHLKHAHTARQLGPAGCRGGGDDFVRLRQPRTPRSLPGWRLV</sequence>
<dbReference type="Proteomes" id="UP000799438">
    <property type="component" value="Unassembled WGS sequence"/>
</dbReference>
<reference evidence="2" key="1">
    <citation type="journal article" date="2020" name="Stud. Mycol.">
        <title>101 Dothideomycetes genomes: a test case for predicting lifestyles and emergence of pathogens.</title>
        <authorList>
            <person name="Haridas S."/>
            <person name="Albert R."/>
            <person name="Binder M."/>
            <person name="Bloem J."/>
            <person name="Labutti K."/>
            <person name="Salamov A."/>
            <person name="Andreopoulos B."/>
            <person name="Baker S."/>
            <person name="Barry K."/>
            <person name="Bills G."/>
            <person name="Bluhm B."/>
            <person name="Cannon C."/>
            <person name="Castanera R."/>
            <person name="Culley D."/>
            <person name="Daum C."/>
            <person name="Ezra D."/>
            <person name="Gonzalez J."/>
            <person name="Henrissat B."/>
            <person name="Kuo A."/>
            <person name="Liang C."/>
            <person name="Lipzen A."/>
            <person name="Lutzoni F."/>
            <person name="Magnuson J."/>
            <person name="Mondo S."/>
            <person name="Nolan M."/>
            <person name="Ohm R."/>
            <person name="Pangilinan J."/>
            <person name="Park H.-J."/>
            <person name="Ramirez L."/>
            <person name="Alfaro M."/>
            <person name="Sun H."/>
            <person name="Tritt A."/>
            <person name="Yoshinaga Y."/>
            <person name="Zwiers L.-H."/>
            <person name="Turgeon B."/>
            <person name="Goodwin S."/>
            <person name="Spatafora J."/>
            <person name="Crous P."/>
            <person name="Grigoriev I."/>
        </authorList>
    </citation>
    <scope>NUCLEOTIDE SEQUENCE</scope>
    <source>
        <strain evidence="2">CBS 121167</strain>
    </source>
</reference>
<evidence type="ECO:0000313" key="2">
    <source>
        <dbReference type="EMBL" id="KAF2142383.1"/>
    </source>
</evidence>
<gene>
    <name evidence="2" type="ORF">K452DRAFT_17759</name>
</gene>
<feature type="region of interest" description="Disordered" evidence="1">
    <location>
        <begin position="1"/>
        <end position="57"/>
    </location>
</feature>
<evidence type="ECO:0000256" key="1">
    <source>
        <dbReference type="SAM" id="MobiDB-lite"/>
    </source>
</evidence>
<protein>
    <submittedName>
        <fullName evidence="2">Uncharacterized protein</fullName>
    </submittedName>
</protein>
<dbReference type="AlphaFoldDB" id="A0A6A6BG56"/>
<organism evidence="2 3">
    <name type="scientific">Aplosporella prunicola CBS 121167</name>
    <dbReference type="NCBI Taxonomy" id="1176127"/>
    <lineage>
        <taxon>Eukaryota</taxon>
        <taxon>Fungi</taxon>
        <taxon>Dikarya</taxon>
        <taxon>Ascomycota</taxon>
        <taxon>Pezizomycotina</taxon>
        <taxon>Dothideomycetes</taxon>
        <taxon>Dothideomycetes incertae sedis</taxon>
        <taxon>Botryosphaeriales</taxon>
        <taxon>Aplosporellaceae</taxon>
        <taxon>Aplosporella</taxon>
    </lineage>
</organism>
<accession>A0A6A6BG56</accession>
<name>A0A6A6BG56_9PEZI</name>
<dbReference type="GeneID" id="54293327"/>
<keyword evidence="3" id="KW-1185">Reference proteome</keyword>
<evidence type="ECO:0000313" key="3">
    <source>
        <dbReference type="Proteomes" id="UP000799438"/>
    </source>
</evidence>
<dbReference type="EMBL" id="ML995484">
    <property type="protein sequence ID" value="KAF2142383.1"/>
    <property type="molecule type" value="Genomic_DNA"/>
</dbReference>
<dbReference type="RefSeq" id="XP_033398095.1">
    <property type="nucleotide sequence ID" value="XM_033535831.1"/>
</dbReference>
<feature type="compositionally biased region" description="Basic residues" evidence="1">
    <location>
        <begin position="14"/>
        <end position="23"/>
    </location>
</feature>